<proteinExistence type="predicted"/>
<dbReference type="InterPro" id="IPR052898">
    <property type="entry name" value="ACAD10-like"/>
</dbReference>
<evidence type="ECO:0000313" key="1">
    <source>
        <dbReference type="EMBL" id="PZW28037.1"/>
    </source>
</evidence>
<dbReference type="PANTHER" id="PTHR47829">
    <property type="entry name" value="HYDROLASE, PUTATIVE (AFU_ORTHOLOGUE AFUA_1G12880)-RELATED"/>
    <property type="match status" value="1"/>
</dbReference>
<dbReference type="EMBL" id="QKUF01000011">
    <property type="protein sequence ID" value="PZW28037.1"/>
    <property type="molecule type" value="Genomic_DNA"/>
</dbReference>
<dbReference type="NCBIfam" id="TIGR01509">
    <property type="entry name" value="HAD-SF-IA-v3"/>
    <property type="match status" value="1"/>
</dbReference>
<evidence type="ECO:0000313" key="2">
    <source>
        <dbReference type="Proteomes" id="UP000248806"/>
    </source>
</evidence>
<comment type="caution">
    <text evidence="1">The sequence shown here is derived from an EMBL/GenBank/DDBJ whole genome shotgun (WGS) entry which is preliminary data.</text>
</comment>
<dbReference type="Proteomes" id="UP000248806">
    <property type="component" value="Unassembled WGS sequence"/>
</dbReference>
<reference evidence="1 2" key="1">
    <citation type="submission" date="2018-06" db="EMBL/GenBank/DDBJ databases">
        <title>Genomic Encyclopedia of Archaeal and Bacterial Type Strains, Phase II (KMG-II): from individual species to whole genera.</title>
        <authorList>
            <person name="Goeker M."/>
        </authorList>
    </citation>
    <scope>NUCLEOTIDE SEQUENCE [LARGE SCALE GENOMIC DNA]</scope>
    <source>
        <strain evidence="1 2">ATCC BAA-1881</strain>
    </source>
</reference>
<dbReference type="InterPro" id="IPR036412">
    <property type="entry name" value="HAD-like_sf"/>
</dbReference>
<dbReference type="InterPro" id="IPR023214">
    <property type="entry name" value="HAD_sf"/>
</dbReference>
<dbReference type="InterPro" id="IPR006439">
    <property type="entry name" value="HAD-SF_hydro_IA"/>
</dbReference>
<keyword evidence="1" id="KW-0378">Hydrolase</keyword>
<dbReference type="InterPro" id="IPR041492">
    <property type="entry name" value="HAD_2"/>
</dbReference>
<keyword evidence="2" id="KW-1185">Reference proteome</keyword>
<sequence length="154" mass="17737">MTIRAILLDIGGVILLFDQAQYERDAQHGPVIPDFKRYERLNEAFVHFVRQLRPYYQTATICNGGSREALNRKFRLNELVDLMVFDEEEGISKPDARIYQRTLLRLEVQAEEAIFVDDKECNVEAARQLGLHAIHFRDTEQAISSIQALLSLST</sequence>
<organism evidence="1 2">
    <name type="scientific">Thermosporothrix hazakensis</name>
    <dbReference type="NCBI Taxonomy" id="644383"/>
    <lineage>
        <taxon>Bacteria</taxon>
        <taxon>Bacillati</taxon>
        <taxon>Chloroflexota</taxon>
        <taxon>Ktedonobacteria</taxon>
        <taxon>Ktedonobacterales</taxon>
        <taxon>Thermosporotrichaceae</taxon>
        <taxon>Thermosporothrix</taxon>
    </lineage>
</organism>
<dbReference type="SUPFAM" id="SSF56784">
    <property type="entry name" value="HAD-like"/>
    <property type="match status" value="1"/>
</dbReference>
<dbReference type="OrthoDB" id="9795007at2"/>
<name>A0A326U6U0_THEHA</name>
<accession>A0A326U6U0</accession>
<dbReference type="Gene3D" id="3.40.50.1000">
    <property type="entry name" value="HAD superfamily/HAD-like"/>
    <property type="match status" value="1"/>
</dbReference>
<gene>
    <name evidence="1" type="ORF">EI42_03415</name>
</gene>
<dbReference type="PANTHER" id="PTHR47829:SF1">
    <property type="entry name" value="HAD FAMILY PHOSPHATASE"/>
    <property type="match status" value="1"/>
</dbReference>
<dbReference type="AlphaFoldDB" id="A0A326U6U0"/>
<dbReference type="GO" id="GO:0016787">
    <property type="term" value="F:hydrolase activity"/>
    <property type="evidence" value="ECO:0007669"/>
    <property type="project" value="UniProtKB-KW"/>
</dbReference>
<dbReference type="RefSeq" id="WP_111323780.1">
    <property type="nucleotide sequence ID" value="NZ_BIFX01000003.1"/>
</dbReference>
<dbReference type="Pfam" id="PF13419">
    <property type="entry name" value="HAD_2"/>
    <property type="match status" value="1"/>
</dbReference>
<protein>
    <submittedName>
        <fullName evidence="1">Putative hydrolase of the HAD superfamily</fullName>
    </submittedName>
</protein>